<reference evidence="1 2" key="1">
    <citation type="submission" date="2009-09" db="EMBL/GenBank/DDBJ databases">
        <authorList>
            <person name="Weinstock G."/>
            <person name="Sodergren E."/>
            <person name="Clifton S."/>
            <person name="Fulton L."/>
            <person name="Fulton B."/>
            <person name="Courtney L."/>
            <person name="Fronick C."/>
            <person name="Harrison M."/>
            <person name="Strong C."/>
            <person name="Farmer C."/>
            <person name="Delahaunty K."/>
            <person name="Markovic C."/>
            <person name="Hall O."/>
            <person name="Minx P."/>
            <person name="Tomlinson C."/>
            <person name="Mitreva M."/>
            <person name="Nelson J."/>
            <person name="Hou S."/>
            <person name="Wollam A."/>
            <person name="Pepin K.H."/>
            <person name="Johnson M."/>
            <person name="Bhonagiri V."/>
            <person name="Nash W.E."/>
            <person name="Warren W."/>
            <person name="Chinwalla A."/>
            <person name="Mardis E.R."/>
            <person name="Wilson R.K."/>
        </authorList>
    </citation>
    <scope>NUCLEOTIDE SEQUENCE [LARGE SCALE GENOMIC DNA]</scope>
    <source>
        <strain evidence="1 2">F0254</strain>
    </source>
</reference>
<organism evidence="1 2">
    <name type="scientific">Leptotrichia hofstadii F0254</name>
    <dbReference type="NCBI Taxonomy" id="634994"/>
    <lineage>
        <taxon>Bacteria</taxon>
        <taxon>Fusobacteriati</taxon>
        <taxon>Fusobacteriota</taxon>
        <taxon>Fusobacteriia</taxon>
        <taxon>Fusobacteriales</taxon>
        <taxon>Leptotrichiaceae</taxon>
        <taxon>Leptotrichia</taxon>
    </lineage>
</organism>
<dbReference type="Proteomes" id="UP000006233">
    <property type="component" value="Unassembled WGS sequence"/>
</dbReference>
<proteinExistence type="predicted"/>
<comment type="caution">
    <text evidence="1">The sequence shown here is derived from an EMBL/GenBank/DDBJ whole genome shotgun (WGS) entry which is preliminary data.</text>
</comment>
<dbReference type="EMBL" id="ACVB02000018">
    <property type="protein sequence ID" value="EEX74119.1"/>
    <property type="molecule type" value="Genomic_DNA"/>
</dbReference>
<name>C9MZD1_9FUSO</name>
<protein>
    <submittedName>
        <fullName evidence="1">Uncharacterized protein</fullName>
    </submittedName>
</protein>
<dbReference type="HOGENOM" id="CLU_3253515_0_0_0"/>
<sequence length="42" mass="4956">MNSKRGLLKSHPYKYSTIFLLSLSRALKMQTIFFKEISNHLL</sequence>
<dbReference type="AlphaFoldDB" id="C9MZD1"/>
<evidence type="ECO:0000313" key="1">
    <source>
        <dbReference type="EMBL" id="EEX74119.1"/>
    </source>
</evidence>
<gene>
    <name evidence="1" type="ORF">GCWU000323_01928</name>
</gene>
<accession>C9MZD1</accession>
<evidence type="ECO:0000313" key="2">
    <source>
        <dbReference type="Proteomes" id="UP000006233"/>
    </source>
</evidence>